<dbReference type="InterPro" id="IPR032675">
    <property type="entry name" value="LRR_dom_sf"/>
</dbReference>
<evidence type="ECO:0000313" key="3">
    <source>
        <dbReference type="Ensembl" id="ENSSFAP00005020931.1"/>
    </source>
</evidence>
<proteinExistence type="predicted"/>
<dbReference type="InterPro" id="IPR001611">
    <property type="entry name" value="Leu-rich_rpt"/>
</dbReference>
<protein>
    <submittedName>
        <fullName evidence="3">Uncharacterized protein</fullName>
    </submittedName>
</protein>
<dbReference type="SMART" id="SM00368">
    <property type="entry name" value="LRR_RI"/>
    <property type="match status" value="7"/>
</dbReference>
<reference evidence="3" key="2">
    <citation type="submission" date="2025-08" db="UniProtKB">
        <authorList>
            <consortium name="Ensembl"/>
        </authorList>
    </citation>
    <scope>IDENTIFICATION</scope>
</reference>
<organism evidence="3 4">
    <name type="scientific">Salarias fasciatus</name>
    <name type="common">Jewelled blenny</name>
    <name type="synonym">Blennius fasciatus</name>
    <dbReference type="NCBI Taxonomy" id="181472"/>
    <lineage>
        <taxon>Eukaryota</taxon>
        <taxon>Metazoa</taxon>
        <taxon>Chordata</taxon>
        <taxon>Craniata</taxon>
        <taxon>Vertebrata</taxon>
        <taxon>Euteleostomi</taxon>
        <taxon>Actinopterygii</taxon>
        <taxon>Neopterygii</taxon>
        <taxon>Teleostei</taxon>
        <taxon>Neoteleostei</taxon>
        <taxon>Acanthomorphata</taxon>
        <taxon>Ovalentaria</taxon>
        <taxon>Blenniimorphae</taxon>
        <taxon>Blenniiformes</taxon>
        <taxon>Blennioidei</taxon>
        <taxon>Blenniidae</taxon>
        <taxon>Salariinae</taxon>
        <taxon>Salarias</taxon>
    </lineage>
</organism>
<keyword evidence="1" id="KW-0433">Leucine-rich repeat</keyword>
<dbReference type="Ensembl" id="ENSSFAT00005021792.1">
    <property type="protein sequence ID" value="ENSSFAP00005020931.1"/>
    <property type="gene ID" value="ENSSFAG00005010867.1"/>
</dbReference>
<sequence>RQEDYLCWTFQLSGCGPSSSHCEVISSALNSDPSHLTHLDLRDNQLKDSSVKILCAGLKSPNCKLETLRLSGCGPSSSHCEVISSALNSDPSHLTHLDLRDNQLKDSSVKILCAGLKSPNCKLETLRLEDCRLSEISCSSVVSALKPSLLKHPDLSNNKLQDSGAEQLCGFLESPLCSLLSGCGPSSSHCEVISSALNSDPSHLTHLDLRDNQLKDSSVKILCAGLKSPNCKLETLRSVQCEARISSKIKVCPHISLLSLSVQVGGLQVVRDQLFFCGLSSEALPPETSGPELSGCGPSSSHCEVISSALNSDPSHLTHLDLRDNQLKDSSVKILCAGLKSPNCKLETLRSVQCEARISSKIKVCPHISLLSLSLQDSGAEQLCGFLESPLCITLVTFILFDTF</sequence>
<name>A0A672GQB7_SALFA</name>
<dbReference type="Pfam" id="PF13516">
    <property type="entry name" value="LRR_6"/>
    <property type="match status" value="5"/>
</dbReference>
<evidence type="ECO:0000256" key="2">
    <source>
        <dbReference type="ARBA" id="ARBA00022737"/>
    </source>
</evidence>
<accession>A0A672GQB7</accession>
<reference evidence="3" key="3">
    <citation type="submission" date="2025-09" db="UniProtKB">
        <authorList>
            <consortium name="Ensembl"/>
        </authorList>
    </citation>
    <scope>IDENTIFICATION</scope>
</reference>
<dbReference type="SUPFAM" id="SSF52047">
    <property type="entry name" value="RNI-like"/>
    <property type="match status" value="2"/>
</dbReference>
<dbReference type="Proteomes" id="UP000472267">
    <property type="component" value="Chromosome 5"/>
</dbReference>
<dbReference type="InterPro" id="IPR051261">
    <property type="entry name" value="NLR"/>
</dbReference>
<keyword evidence="2" id="KW-0677">Repeat</keyword>
<evidence type="ECO:0000256" key="1">
    <source>
        <dbReference type="ARBA" id="ARBA00022614"/>
    </source>
</evidence>
<dbReference type="AlphaFoldDB" id="A0A672GQB7"/>
<dbReference type="Gene3D" id="3.80.10.10">
    <property type="entry name" value="Ribonuclease Inhibitor"/>
    <property type="match status" value="3"/>
</dbReference>
<dbReference type="PANTHER" id="PTHR24106">
    <property type="entry name" value="NACHT, LRR AND CARD DOMAINS-CONTAINING"/>
    <property type="match status" value="1"/>
</dbReference>
<reference evidence="3" key="1">
    <citation type="submission" date="2019-06" db="EMBL/GenBank/DDBJ databases">
        <authorList>
            <consortium name="Wellcome Sanger Institute Data Sharing"/>
        </authorList>
    </citation>
    <scope>NUCLEOTIDE SEQUENCE [LARGE SCALE GENOMIC DNA]</scope>
</reference>
<evidence type="ECO:0000313" key="4">
    <source>
        <dbReference type="Proteomes" id="UP000472267"/>
    </source>
</evidence>
<keyword evidence="4" id="KW-1185">Reference proteome</keyword>